<dbReference type="InterPro" id="IPR036691">
    <property type="entry name" value="Endo/exonu/phosph_ase_sf"/>
</dbReference>
<keyword evidence="3" id="KW-1185">Reference proteome</keyword>
<dbReference type="PROSITE" id="PS50878">
    <property type="entry name" value="RT_POL"/>
    <property type="match status" value="1"/>
</dbReference>
<protein>
    <recommendedName>
        <fullName evidence="1">Reverse transcriptase domain-containing protein</fullName>
    </recommendedName>
</protein>
<dbReference type="InterPro" id="IPR000477">
    <property type="entry name" value="RT_dom"/>
</dbReference>
<evidence type="ECO:0000313" key="3">
    <source>
        <dbReference type="Proteomes" id="UP001633002"/>
    </source>
</evidence>
<comment type="caution">
    <text evidence="2">The sequence shown here is derived from an EMBL/GenBank/DDBJ whole genome shotgun (WGS) entry which is preliminary data.</text>
</comment>
<dbReference type="PANTHER" id="PTHR19446">
    <property type="entry name" value="REVERSE TRANSCRIPTASES"/>
    <property type="match status" value="1"/>
</dbReference>
<dbReference type="Pfam" id="PF00078">
    <property type="entry name" value="RVT_1"/>
    <property type="match status" value="1"/>
</dbReference>
<proteinExistence type="predicted"/>
<dbReference type="SUPFAM" id="SSF56672">
    <property type="entry name" value="DNA/RNA polymerases"/>
    <property type="match status" value="1"/>
</dbReference>
<dbReference type="AlphaFoldDB" id="A0ABD3H9P5"/>
<dbReference type="Gene3D" id="3.60.10.10">
    <property type="entry name" value="Endonuclease/exonuclease/phosphatase"/>
    <property type="match status" value="1"/>
</dbReference>
<reference evidence="2 3" key="1">
    <citation type="submission" date="2024-09" db="EMBL/GenBank/DDBJ databases">
        <title>Chromosome-scale assembly of Riccia sorocarpa.</title>
        <authorList>
            <person name="Paukszto L."/>
        </authorList>
    </citation>
    <scope>NUCLEOTIDE SEQUENCE [LARGE SCALE GENOMIC DNA]</scope>
    <source>
        <strain evidence="2">LP-2024</strain>
        <tissue evidence="2">Aerial parts of the thallus</tissue>
    </source>
</reference>
<dbReference type="Pfam" id="PF03372">
    <property type="entry name" value="Exo_endo_phos"/>
    <property type="match status" value="1"/>
</dbReference>
<name>A0ABD3H9P5_9MARC</name>
<sequence length="1095" mass="126556">MTTLMDSLLLTTWNVGGMRSPHRKYSIRGFLKQVKPHFLALQETHLEIEKVKFYVNFISSEYEVTSASSHGRSRGVALLYRRDFTLLQEAADEQGRYVWGKFRLEEQEFFVASIYAPNDTAERIQFWRRLRSELPQGRWLIAGDWNAVLTSTDSSSTSNVQTGEEALEFHALCNFLGAEDARERAEKRHGPKFTRAQARGGKLTWSRLDRIYVPDIRVRTVTHHGTFWASDHLPATAVLCWTDDQEKVQKPPPSAYFKADHYIVNQNLEHLRDVWNELEAKHKEGKAMDRFLKCWFGLRSEIKALQYQKKQQLLRLPEKERRLNDLLKTEVDEMTNDQERELAVLIQEVRELQAWNNHRWRITCREKFIKDGDVCSSYFFRRFQKRKTRTTVKKLKTNDVKNGFIVLIPKGLQPETVAQWRPITLLNVIYKVLAKLVASRLALILPQIIPPEQQGFLKGRSTFNCILTFCMVHKALKQNRKSALFLSIDQEKAYDRLLPQFLWQVMSKLGFFDKFISAVKALQEDAESSLLFNGRALPPFRIGKGVRQGCPMSPLLFVIATCPLIAALKSEIAKGGIKPIVLEEGVVVSCMALADDFAFFTQVHKQDVHNLMELLKQVEVASGARVNLSKSKILLIGWKKQFPVWARNLGFTLVSSKEVTNYLGAPLTTIRRGTAKGGALIIKTQAKVKYFSSLFLSFESRLLVAKHALFPTLMYQLFTTAFNKTTLKKLQGIIREYIWAGDKEGKCSIALTAWENFTLPKDLGGMGLYDILLFQQALICRTLLSALADPQGSLWAPILARTFLRTDETNLVATLSRFTLSSPIRFCPVTSLILTSWHNLLSSLNWRQEFHNNSLRPFSLEDWTTDDGTKLGTHWRMSTIYRVLARDRASKQVQVMNDKWRLTWNPQQWSTVWGITEFKLLSNKHRSFLWRAFMGAFMDGKRARTFGFSDFQCSFCGAGAEDFTHSVWLCPRWAQLWREIPNNFDGCLQLLDLRNGLELVPEVLFWAQQGSKRLRLFKLWMLAVVWRKLWSERCILRFQNRRNTVTVQLIAVNMLEEIWARRHKIGKKTSRHFASILLTVAPNVSNRYKELLKEE</sequence>
<evidence type="ECO:0000313" key="2">
    <source>
        <dbReference type="EMBL" id="KAL3687192.1"/>
    </source>
</evidence>
<evidence type="ECO:0000259" key="1">
    <source>
        <dbReference type="PROSITE" id="PS50878"/>
    </source>
</evidence>
<accession>A0ABD3H9P5</accession>
<dbReference type="EMBL" id="JBJQOH010000004">
    <property type="protein sequence ID" value="KAL3687192.1"/>
    <property type="molecule type" value="Genomic_DNA"/>
</dbReference>
<dbReference type="SUPFAM" id="SSF56219">
    <property type="entry name" value="DNase I-like"/>
    <property type="match status" value="1"/>
</dbReference>
<dbReference type="Proteomes" id="UP001633002">
    <property type="component" value="Unassembled WGS sequence"/>
</dbReference>
<gene>
    <name evidence="2" type="ORF">R1sor_013501</name>
</gene>
<dbReference type="InterPro" id="IPR043502">
    <property type="entry name" value="DNA/RNA_pol_sf"/>
</dbReference>
<organism evidence="2 3">
    <name type="scientific">Riccia sorocarpa</name>
    <dbReference type="NCBI Taxonomy" id="122646"/>
    <lineage>
        <taxon>Eukaryota</taxon>
        <taxon>Viridiplantae</taxon>
        <taxon>Streptophyta</taxon>
        <taxon>Embryophyta</taxon>
        <taxon>Marchantiophyta</taxon>
        <taxon>Marchantiopsida</taxon>
        <taxon>Marchantiidae</taxon>
        <taxon>Marchantiales</taxon>
        <taxon>Ricciaceae</taxon>
        <taxon>Riccia</taxon>
    </lineage>
</organism>
<dbReference type="InterPro" id="IPR005135">
    <property type="entry name" value="Endo/exonuclease/phosphatase"/>
</dbReference>
<feature type="domain" description="Reverse transcriptase" evidence="1">
    <location>
        <begin position="389"/>
        <end position="667"/>
    </location>
</feature>
<dbReference type="CDD" id="cd01650">
    <property type="entry name" value="RT_nLTR_like"/>
    <property type="match status" value="1"/>
</dbReference>